<evidence type="ECO:0000313" key="2">
    <source>
        <dbReference type="EMBL" id="JAE27409.1"/>
    </source>
</evidence>
<protein>
    <submittedName>
        <fullName evidence="2">Uncharacterized protein</fullName>
    </submittedName>
</protein>
<dbReference type="EMBL" id="GBRH01170487">
    <property type="protein sequence ID" value="JAE27409.1"/>
    <property type="molecule type" value="Transcribed_RNA"/>
</dbReference>
<keyword evidence="1" id="KW-0812">Transmembrane</keyword>
<name>A0A0A9GV45_ARUDO</name>
<accession>A0A0A9GV45</accession>
<sequence length="30" mass="3314">MVVSYDRAHVYAMGNCVLWTAGLVISVKVM</sequence>
<proteinExistence type="predicted"/>
<feature type="transmembrane region" description="Helical" evidence="1">
    <location>
        <begin position="12"/>
        <end position="29"/>
    </location>
</feature>
<reference evidence="2" key="1">
    <citation type="submission" date="2014-09" db="EMBL/GenBank/DDBJ databases">
        <authorList>
            <person name="Magalhaes I.L.F."/>
            <person name="Oliveira U."/>
            <person name="Santos F.R."/>
            <person name="Vidigal T.H.D.A."/>
            <person name="Brescovit A.D."/>
            <person name="Santos A.J."/>
        </authorList>
    </citation>
    <scope>NUCLEOTIDE SEQUENCE</scope>
    <source>
        <tissue evidence="2">Shoot tissue taken approximately 20 cm above the soil surface</tissue>
    </source>
</reference>
<reference evidence="2" key="2">
    <citation type="journal article" date="2015" name="Data Brief">
        <title>Shoot transcriptome of the giant reed, Arundo donax.</title>
        <authorList>
            <person name="Barrero R.A."/>
            <person name="Guerrero F.D."/>
            <person name="Moolhuijzen P."/>
            <person name="Goolsby J.A."/>
            <person name="Tidwell J."/>
            <person name="Bellgard S.E."/>
            <person name="Bellgard M.I."/>
        </authorList>
    </citation>
    <scope>NUCLEOTIDE SEQUENCE</scope>
    <source>
        <tissue evidence="2">Shoot tissue taken approximately 20 cm above the soil surface</tissue>
    </source>
</reference>
<evidence type="ECO:0000256" key="1">
    <source>
        <dbReference type="SAM" id="Phobius"/>
    </source>
</evidence>
<keyword evidence="1" id="KW-0472">Membrane</keyword>
<dbReference type="AlphaFoldDB" id="A0A0A9GV45"/>
<organism evidence="2">
    <name type="scientific">Arundo donax</name>
    <name type="common">Giant reed</name>
    <name type="synonym">Donax arundinaceus</name>
    <dbReference type="NCBI Taxonomy" id="35708"/>
    <lineage>
        <taxon>Eukaryota</taxon>
        <taxon>Viridiplantae</taxon>
        <taxon>Streptophyta</taxon>
        <taxon>Embryophyta</taxon>
        <taxon>Tracheophyta</taxon>
        <taxon>Spermatophyta</taxon>
        <taxon>Magnoliopsida</taxon>
        <taxon>Liliopsida</taxon>
        <taxon>Poales</taxon>
        <taxon>Poaceae</taxon>
        <taxon>PACMAD clade</taxon>
        <taxon>Arundinoideae</taxon>
        <taxon>Arundineae</taxon>
        <taxon>Arundo</taxon>
    </lineage>
</organism>
<keyword evidence="1" id="KW-1133">Transmembrane helix</keyword>